<evidence type="ECO:0000256" key="2">
    <source>
        <dbReference type="ARBA" id="ARBA00022801"/>
    </source>
</evidence>
<keyword evidence="5" id="KW-1185">Reference proteome</keyword>
<protein>
    <submittedName>
        <fullName evidence="4">Ribonuclease</fullName>
    </submittedName>
</protein>
<keyword evidence="1" id="KW-0540">Nuclease</keyword>
<gene>
    <name evidence="4" type="ORF">GC722_15015</name>
</gene>
<dbReference type="InterPro" id="IPR016191">
    <property type="entry name" value="Ribonuclease/ribotoxin"/>
</dbReference>
<dbReference type="GO" id="GO:0004521">
    <property type="term" value="F:RNA endonuclease activity"/>
    <property type="evidence" value="ECO:0007669"/>
    <property type="project" value="InterPro"/>
</dbReference>
<evidence type="ECO:0000313" key="5">
    <source>
        <dbReference type="Proteomes" id="UP000435304"/>
    </source>
</evidence>
<keyword evidence="2" id="KW-0378">Hydrolase</keyword>
<dbReference type="Gene3D" id="3.10.450.30">
    <property type="entry name" value="Microbial ribonucleases"/>
    <property type="match status" value="1"/>
</dbReference>
<organism evidence="4 5">
    <name type="scientific">Auraticoccus cholistanensis</name>
    <dbReference type="NCBI Taxonomy" id="2656650"/>
    <lineage>
        <taxon>Bacteria</taxon>
        <taxon>Bacillati</taxon>
        <taxon>Actinomycetota</taxon>
        <taxon>Actinomycetes</taxon>
        <taxon>Propionibacteriales</taxon>
        <taxon>Propionibacteriaceae</taxon>
        <taxon>Auraticoccus</taxon>
    </lineage>
</organism>
<dbReference type="GO" id="GO:0016787">
    <property type="term" value="F:hydrolase activity"/>
    <property type="evidence" value="ECO:0007669"/>
    <property type="project" value="UniProtKB-KW"/>
</dbReference>
<dbReference type="Proteomes" id="UP000435304">
    <property type="component" value="Unassembled WGS sequence"/>
</dbReference>
<proteinExistence type="predicted"/>
<name>A0A6A9UX79_9ACTN</name>
<dbReference type="SUPFAM" id="SSF53933">
    <property type="entry name" value="Microbial ribonucleases"/>
    <property type="match status" value="1"/>
</dbReference>
<evidence type="ECO:0000256" key="1">
    <source>
        <dbReference type="ARBA" id="ARBA00022722"/>
    </source>
</evidence>
<evidence type="ECO:0000313" key="4">
    <source>
        <dbReference type="EMBL" id="MVA77321.1"/>
    </source>
</evidence>
<dbReference type="AlphaFoldDB" id="A0A6A9UX79"/>
<dbReference type="InterPro" id="IPR000026">
    <property type="entry name" value="N1-like"/>
</dbReference>
<evidence type="ECO:0000256" key="3">
    <source>
        <dbReference type="SAM" id="MobiDB-lite"/>
    </source>
</evidence>
<accession>A0A6A9UX79</accession>
<dbReference type="Pfam" id="PF00545">
    <property type="entry name" value="Ribonuclease"/>
    <property type="match status" value="1"/>
</dbReference>
<dbReference type="GO" id="GO:0003723">
    <property type="term" value="F:RNA binding"/>
    <property type="evidence" value="ECO:0007669"/>
    <property type="project" value="InterPro"/>
</dbReference>
<dbReference type="EMBL" id="WPCU01000010">
    <property type="protein sequence ID" value="MVA77321.1"/>
    <property type="molecule type" value="Genomic_DNA"/>
</dbReference>
<feature type="region of interest" description="Disordered" evidence="3">
    <location>
        <begin position="1"/>
        <end position="51"/>
    </location>
</feature>
<sequence length="137" mass="14698">MGGPDDPAAGPPPGPTASASSSGGGPGSAPRDQEQVGTDVDPQTGLPWVPVEQLPPEAGEVLALIDAGGPFRYEADGRTFNNFEGLLPERPRGWYREYTVPTPGEDDRGARRIVTGDDDTLFFWTEDHYASFARIQR</sequence>
<reference evidence="4 5" key="1">
    <citation type="submission" date="2019-12" db="EMBL/GenBank/DDBJ databases">
        <title>Auraticoccus cholistani sp. nov., an actinomycete isolated from soil of Cholistan desert.</title>
        <authorList>
            <person name="Cheema M.T."/>
        </authorList>
    </citation>
    <scope>NUCLEOTIDE SEQUENCE [LARGE SCALE GENOMIC DNA]</scope>
    <source>
        <strain evidence="4 5">F435</strain>
    </source>
</reference>
<comment type="caution">
    <text evidence="4">The sequence shown here is derived from an EMBL/GenBank/DDBJ whole genome shotgun (WGS) entry which is preliminary data.</text>
</comment>